<dbReference type="EMBL" id="JABFXE010000451">
    <property type="protein sequence ID" value="NUQ88956.1"/>
    <property type="molecule type" value="Genomic_DNA"/>
</dbReference>
<feature type="compositionally biased region" description="Basic and acidic residues" evidence="1">
    <location>
        <begin position="64"/>
        <end position="82"/>
    </location>
</feature>
<evidence type="ECO:0000313" key="2">
    <source>
        <dbReference type="EMBL" id="NUQ88956.1"/>
    </source>
</evidence>
<accession>A0A850CAV9</accession>
<proteinExistence type="predicted"/>
<evidence type="ECO:0000313" key="3">
    <source>
        <dbReference type="Proteomes" id="UP000574690"/>
    </source>
</evidence>
<organism evidence="2 3">
    <name type="scientific">Glycomyces artemisiae</name>
    <dbReference type="NCBI Taxonomy" id="1076443"/>
    <lineage>
        <taxon>Bacteria</taxon>
        <taxon>Bacillati</taxon>
        <taxon>Actinomycetota</taxon>
        <taxon>Actinomycetes</taxon>
        <taxon>Glycomycetales</taxon>
        <taxon>Glycomycetaceae</taxon>
        <taxon>Glycomyces</taxon>
    </lineage>
</organism>
<sequence length="211" mass="22297">MRITAPNANYNGVGAGGVSFVDGVAELDTDKPAHRAALAYFRDAGYGIEGDEPVQPEGPPVQPDSREVGSEQTVGERLRDAAVDPQPEDFLPPTNAGEADPHGPLVVAPMVHASETGPIHPGDVHVDDPEQQQAQETALTEAVFVNGEDVTEATRAAAGEHDATKRPAQSAPKDEWVAFANHVDATAGVTEDHVEPSKLTKAQLIEQYGRD</sequence>
<dbReference type="AlphaFoldDB" id="A0A850CAV9"/>
<comment type="caution">
    <text evidence="2">The sequence shown here is derived from an EMBL/GenBank/DDBJ whole genome shotgun (WGS) entry which is preliminary data.</text>
</comment>
<dbReference type="Proteomes" id="UP000574690">
    <property type="component" value="Unassembled WGS sequence"/>
</dbReference>
<gene>
    <name evidence="2" type="ORF">HOQ43_10890</name>
</gene>
<reference evidence="2 3" key="1">
    <citation type="submission" date="2020-05" db="EMBL/GenBank/DDBJ databases">
        <title>DNA-SIP metagenomic assembled genomes.</title>
        <authorList>
            <person name="Yu J."/>
        </authorList>
    </citation>
    <scope>NUCLEOTIDE SEQUENCE [LARGE SCALE GENOMIC DNA]</scope>
    <source>
        <strain evidence="2">Bin5.27</strain>
    </source>
</reference>
<feature type="region of interest" description="Disordered" evidence="1">
    <location>
        <begin position="114"/>
        <end position="133"/>
    </location>
</feature>
<name>A0A850CAV9_9ACTN</name>
<evidence type="ECO:0000256" key="1">
    <source>
        <dbReference type="SAM" id="MobiDB-lite"/>
    </source>
</evidence>
<protein>
    <submittedName>
        <fullName evidence="2">Uncharacterized protein</fullName>
    </submittedName>
</protein>
<feature type="region of interest" description="Disordered" evidence="1">
    <location>
        <begin position="47"/>
        <end position="104"/>
    </location>
</feature>